<accession>W4FY55</accession>
<dbReference type="STRING" id="112090.W4FY55"/>
<evidence type="ECO:0000259" key="2">
    <source>
        <dbReference type="Pfam" id="PF20662"/>
    </source>
</evidence>
<dbReference type="EMBL" id="KI913158">
    <property type="protein sequence ID" value="ETV71719.1"/>
    <property type="molecule type" value="Genomic_DNA"/>
</dbReference>
<dbReference type="PANTHER" id="PTHR24016:SF0">
    <property type="entry name" value="CONSERVED OLIGOMERIC GOLGI COMPLEX SUBUNIT 4"/>
    <property type="match status" value="1"/>
</dbReference>
<feature type="domain" description="COG4 transport protein middle alpha-helical bundle" evidence="1">
    <location>
        <begin position="229"/>
        <end position="371"/>
    </location>
</feature>
<dbReference type="Pfam" id="PF08318">
    <property type="entry name" value="COG4_m"/>
    <property type="match status" value="1"/>
</dbReference>
<dbReference type="AlphaFoldDB" id="W4FY55"/>
<dbReference type="InterPro" id="IPR013167">
    <property type="entry name" value="COG4_M"/>
</dbReference>
<dbReference type="PANTHER" id="PTHR24016">
    <property type="entry name" value="CONSERVED OLIGOMERIC GOLGI COMPLEX SUBUNIT 4"/>
    <property type="match status" value="1"/>
</dbReference>
<organism evidence="3">
    <name type="scientific">Aphanomyces astaci</name>
    <name type="common">Crayfish plague agent</name>
    <dbReference type="NCBI Taxonomy" id="112090"/>
    <lineage>
        <taxon>Eukaryota</taxon>
        <taxon>Sar</taxon>
        <taxon>Stramenopiles</taxon>
        <taxon>Oomycota</taxon>
        <taxon>Saprolegniomycetes</taxon>
        <taxon>Saprolegniales</taxon>
        <taxon>Verrucalvaceae</taxon>
        <taxon>Aphanomyces</taxon>
    </lineage>
</organism>
<dbReference type="Pfam" id="PF20662">
    <property type="entry name" value="COG4_C"/>
    <property type="match status" value="1"/>
</dbReference>
<gene>
    <name evidence="3" type="ORF">H257_13147</name>
</gene>
<protein>
    <submittedName>
        <fullName evidence="3">Uncharacterized protein</fullName>
    </submittedName>
</protein>
<dbReference type="InterPro" id="IPR048682">
    <property type="entry name" value="COG4"/>
</dbReference>
<sequence>MEAFNDHIGSFYEALAEDKLDQLADALLSLRDAAATLPMEDPATVVLQEMLNDCENKASAKGQLALSKLHALVSTLNASLGRKSNDDTVLQYERLDSQLRTVINTFYTSYALSPSPANASSLAVLVEYVDAEFKQRASLRVDSLGKLKAAAPVNGHGYIDRSVHLEALNGLVHDVSFVVSLVEEANVSDLAIVFAPIHAAFVRGVLDILALYAADARLAAWEKKVSLRSTSPSNDLDDVEADESLQMVDLLLEELACILQLCLHYSAYAASFLVDQRGGSGDGGLSQKVHELNGVYLLLERFYIFQTMHKAVMIAEPQQIEPNVYAISTVEDASFVLDKAFTRATQSKNYHTVLSVVIAIVESLERTYMPSILDLPRRSFDMPLPVTSPTHHANDSSAELSTDDLSFSDALLQAVDADLTHQLQVDAKMMMAVVSAYMSWEYVGKIHVRITETQASHFAALPSLLECLPKPLSELQLEFHQVFTSGLHALYARDLQPKMDMRFHQSVLQWQYELSLQAYDYLEVHGSPLVALVQSMLKDKTLRRFRRGLSPPTFELMWRQVVRDMCDWIERGVTQKTFNDVGAMQLEKEVRHLSVLCGHFPAASDVSLRAEFTRLDQIVLLVNLAKASDVLEYDSIRDHMPRNEIEARLALRFRSDSIQRVMHQLKLT</sequence>
<dbReference type="InterPro" id="IPR048684">
    <property type="entry name" value="COG4_C"/>
</dbReference>
<evidence type="ECO:0000259" key="1">
    <source>
        <dbReference type="Pfam" id="PF08318"/>
    </source>
</evidence>
<dbReference type="VEuPathDB" id="FungiDB:H257_13147"/>
<feature type="domain" description="Conserved oligomeric Golgi complex subunit 4 C-terminal" evidence="2">
    <location>
        <begin position="431"/>
        <end position="636"/>
    </location>
</feature>
<dbReference type="RefSeq" id="XP_009838907.1">
    <property type="nucleotide sequence ID" value="XM_009840605.1"/>
</dbReference>
<reference evidence="3" key="1">
    <citation type="submission" date="2013-12" db="EMBL/GenBank/DDBJ databases">
        <title>The Genome Sequence of Aphanomyces astaci APO3.</title>
        <authorList>
            <consortium name="The Broad Institute Genomics Platform"/>
            <person name="Russ C."/>
            <person name="Tyler B."/>
            <person name="van West P."/>
            <person name="Dieguez-Uribeondo J."/>
            <person name="Young S.K."/>
            <person name="Zeng Q."/>
            <person name="Gargeya S."/>
            <person name="Fitzgerald M."/>
            <person name="Abouelleil A."/>
            <person name="Alvarado L."/>
            <person name="Chapman S.B."/>
            <person name="Gainer-Dewar J."/>
            <person name="Goldberg J."/>
            <person name="Griggs A."/>
            <person name="Gujja S."/>
            <person name="Hansen M."/>
            <person name="Howarth C."/>
            <person name="Imamovic A."/>
            <person name="Ireland A."/>
            <person name="Larimer J."/>
            <person name="McCowan C."/>
            <person name="Murphy C."/>
            <person name="Pearson M."/>
            <person name="Poon T.W."/>
            <person name="Priest M."/>
            <person name="Roberts A."/>
            <person name="Saif S."/>
            <person name="Shea T."/>
            <person name="Sykes S."/>
            <person name="Wortman J."/>
            <person name="Nusbaum C."/>
            <person name="Birren B."/>
        </authorList>
    </citation>
    <scope>NUCLEOTIDE SEQUENCE [LARGE SCALE GENOMIC DNA]</scope>
    <source>
        <strain evidence="3">APO3</strain>
    </source>
</reference>
<dbReference type="GeneID" id="20815143"/>
<evidence type="ECO:0000313" key="3">
    <source>
        <dbReference type="EMBL" id="ETV71719.1"/>
    </source>
</evidence>
<dbReference type="OrthoDB" id="47059at2759"/>
<dbReference type="Gene3D" id="1.20.58.1970">
    <property type="match status" value="1"/>
</dbReference>
<name>W4FY55_APHAT</name>
<proteinExistence type="predicted"/>